<gene>
    <name evidence="5" type="ORF">FOE67_06285</name>
</gene>
<dbReference type="GO" id="GO:0015074">
    <property type="term" value="P:DNA integration"/>
    <property type="evidence" value="ECO:0007669"/>
    <property type="project" value="InterPro"/>
</dbReference>
<dbReference type="PANTHER" id="PTHR30349">
    <property type="entry name" value="PHAGE INTEGRASE-RELATED"/>
    <property type="match status" value="1"/>
</dbReference>
<accession>A0A7W3XVU7</accession>
<evidence type="ECO:0000256" key="3">
    <source>
        <dbReference type="ARBA" id="ARBA00023172"/>
    </source>
</evidence>
<dbReference type="Gene3D" id="1.10.150.130">
    <property type="match status" value="1"/>
</dbReference>
<evidence type="ECO:0000256" key="2">
    <source>
        <dbReference type="ARBA" id="ARBA00023125"/>
    </source>
</evidence>
<dbReference type="CDD" id="cd01189">
    <property type="entry name" value="INT_ICEBs1_C_like"/>
    <property type="match status" value="1"/>
</dbReference>
<comment type="caution">
    <text evidence="5">The sequence shown here is derived from an EMBL/GenBank/DDBJ whole genome shotgun (WGS) entry which is preliminary data.</text>
</comment>
<organism evidence="5 6">
    <name type="scientific">Streptomyces calidiresistens</name>
    <dbReference type="NCBI Taxonomy" id="1485586"/>
    <lineage>
        <taxon>Bacteria</taxon>
        <taxon>Bacillati</taxon>
        <taxon>Actinomycetota</taxon>
        <taxon>Actinomycetes</taxon>
        <taxon>Kitasatosporales</taxon>
        <taxon>Streptomycetaceae</taxon>
        <taxon>Streptomyces</taxon>
    </lineage>
</organism>
<feature type="domain" description="Tyr recombinase" evidence="4">
    <location>
        <begin position="205"/>
        <end position="404"/>
    </location>
</feature>
<name>A0A7W3XVU7_9ACTN</name>
<dbReference type="AlphaFoldDB" id="A0A7W3XVU7"/>
<dbReference type="PANTHER" id="PTHR30349:SF64">
    <property type="entry name" value="PROPHAGE INTEGRASE INTD-RELATED"/>
    <property type="match status" value="1"/>
</dbReference>
<keyword evidence="2" id="KW-0238">DNA-binding</keyword>
<proteinExistence type="inferred from homology"/>
<reference evidence="6" key="1">
    <citation type="submission" date="2019-10" db="EMBL/GenBank/DDBJ databases">
        <title>Streptomyces sp. nov., a novel actinobacterium isolated from alkaline environment.</title>
        <authorList>
            <person name="Golinska P."/>
        </authorList>
    </citation>
    <scope>NUCLEOTIDE SEQUENCE [LARGE SCALE GENOMIC DNA]</scope>
    <source>
        <strain evidence="6">DSM 42108</strain>
    </source>
</reference>
<dbReference type="GO" id="GO:0003677">
    <property type="term" value="F:DNA binding"/>
    <property type="evidence" value="ECO:0007669"/>
    <property type="project" value="UniProtKB-KW"/>
</dbReference>
<dbReference type="Proteomes" id="UP000530234">
    <property type="component" value="Unassembled WGS sequence"/>
</dbReference>
<dbReference type="EMBL" id="VKHS01000088">
    <property type="protein sequence ID" value="MBB0229131.1"/>
    <property type="molecule type" value="Genomic_DNA"/>
</dbReference>
<dbReference type="InterPro" id="IPR013762">
    <property type="entry name" value="Integrase-like_cat_sf"/>
</dbReference>
<dbReference type="Pfam" id="PF00589">
    <property type="entry name" value="Phage_integrase"/>
    <property type="match status" value="1"/>
</dbReference>
<dbReference type="SUPFAM" id="SSF56349">
    <property type="entry name" value="DNA breaking-rejoining enzymes"/>
    <property type="match status" value="1"/>
</dbReference>
<dbReference type="InterPro" id="IPR050090">
    <property type="entry name" value="Tyrosine_recombinase_XerCD"/>
</dbReference>
<dbReference type="Gene3D" id="1.10.443.10">
    <property type="entry name" value="Intergrase catalytic core"/>
    <property type="match status" value="1"/>
</dbReference>
<keyword evidence="6" id="KW-1185">Reference proteome</keyword>
<dbReference type="PROSITE" id="PS51898">
    <property type="entry name" value="TYR_RECOMBINASE"/>
    <property type="match status" value="1"/>
</dbReference>
<evidence type="ECO:0000259" key="4">
    <source>
        <dbReference type="PROSITE" id="PS51898"/>
    </source>
</evidence>
<dbReference type="InterPro" id="IPR011010">
    <property type="entry name" value="DNA_brk_join_enz"/>
</dbReference>
<dbReference type="InterPro" id="IPR002104">
    <property type="entry name" value="Integrase_catalytic"/>
</dbReference>
<evidence type="ECO:0000313" key="6">
    <source>
        <dbReference type="Proteomes" id="UP000530234"/>
    </source>
</evidence>
<evidence type="ECO:0000256" key="1">
    <source>
        <dbReference type="ARBA" id="ARBA00008857"/>
    </source>
</evidence>
<protein>
    <submittedName>
        <fullName evidence="5">Tyrosine-type recombinase/integrase</fullName>
    </submittedName>
</protein>
<comment type="similarity">
    <text evidence="1">Belongs to the 'phage' integrase family.</text>
</comment>
<evidence type="ECO:0000313" key="5">
    <source>
        <dbReference type="EMBL" id="MBB0229131.1"/>
    </source>
</evidence>
<sequence length="421" mass="47407">MVYVSERKSARGVYVYERKNTRGEVTSHQVKWRLAGEWQTEKFEGTDAQGAQLFADAVRENGGRWPAGWVRGEGFISVPPEMRFAAYALRRLELRTGIEERYRAAAIKELRRYILPTFGECDIRSSEHFNSDTIAAWVLKMQRTKVRRGREMRPMSPKTVRNLHGLLASILGDAVRAEPPLRERNPCALTRLPRADDHGIEEQDEDMTFCTPQEVEAIIGRLTRPADRHLAVVAYGTGLRWGEISALAVRHVLDLDGAKPRVQVARAWKRHPDATYYLGAPKSKASRRFVRISPSVVRAFRDAGVSPDRPASDLIFTNDHGERLPHSSFYERWRKAVKEAQEAGELASHKAPTPHDLRHSHAAALISAGHGLPYVQRRLGHESIDTTNRVYGHLLPEADDDAMATVESVLAGRRPVLRAVG</sequence>
<dbReference type="InterPro" id="IPR010998">
    <property type="entry name" value="Integrase_recombinase_N"/>
</dbReference>
<dbReference type="GO" id="GO:0006310">
    <property type="term" value="P:DNA recombination"/>
    <property type="evidence" value="ECO:0007669"/>
    <property type="project" value="UniProtKB-KW"/>
</dbReference>
<keyword evidence="3" id="KW-0233">DNA recombination</keyword>